<reference evidence="3 4" key="1">
    <citation type="submission" date="2014-06" db="EMBL/GenBank/DDBJ databases">
        <title>Genome characterization of distinct group I Clostridium botulinum lineages.</title>
        <authorList>
            <person name="Giordani F."/>
            <person name="Anselmo A."/>
            <person name="Fillo S."/>
            <person name="Palozzi A.M."/>
            <person name="Fortunato A."/>
            <person name="Gentile B."/>
            <person name="Ciammaruconi A."/>
            <person name="Anniballi F."/>
            <person name="De Medici D."/>
            <person name="Lista F."/>
        </authorList>
    </citation>
    <scope>NUCLEOTIDE SEQUENCE [LARGE SCALE GENOMIC DNA]</scope>
    <source>
        <strain evidence="3 4">B2 450</strain>
    </source>
</reference>
<dbReference type="Pfam" id="PF22570">
    <property type="entry name" value="LiaF-TM"/>
    <property type="match status" value="1"/>
</dbReference>
<evidence type="ECO:0000256" key="1">
    <source>
        <dbReference type="SAM" id="Phobius"/>
    </source>
</evidence>
<evidence type="ECO:0000313" key="4">
    <source>
        <dbReference type="Proteomes" id="UP000032250"/>
    </source>
</evidence>
<gene>
    <name evidence="3" type="ORF">N495_11640</name>
</gene>
<dbReference type="OrthoDB" id="1734554at2"/>
<dbReference type="RefSeq" id="WP_003484992.1">
    <property type="nucleotide sequence ID" value="NZ_JXSU01000007.1"/>
</dbReference>
<dbReference type="Proteomes" id="UP000032250">
    <property type="component" value="Unassembled WGS sequence"/>
</dbReference>
<evidence type="ECO:0000259" key="2">
    <source>
        <dbReference type="Pfam" id="PF22570"/>
    </source>
</evidence>
<sequence>MLKGRRVGTLTAGIILVIFGVIFLLRLVTANINIYLIASLWPIILVLLGIEIIVAYIINKEEKMKYDFGAIVLVIILVFFAMGMGVAEFVINHLAQFKGII</sequence>
<feature type="domain" description="LiaF transmembrane" evidence="2">
    <location>
        <begin position="12"/>
        <end position="89"/>
    </location>
</feature>
<proteinExistence type="predicted"/>
<feature type="transmembrane region" description="Helical" evidence="1">
    <location>
        <begin position="70"/>
        <end position="91"/>
    </location>
</feature>
<dbReference type="EMBL" id="JXSU01000007">
    <property type="protein sequence ID" value="KIS24202.1"/>
    <property type="molecule type" value="Genomic_DNA"/>
</dbReference>
<feature type="transmembrane region" description="Helical" evidence="1">
    <location>
        <begin position="34"/>
        <end position="58"/>
    </location>
</feature>
<comment type="caution">
    <text evidence="3">The sequence shown here is derived from an EMBL/GenBank/DDBJ whole genome shotgun (WGS) entry which is preliminary data.</text>
</comment>
<keyword evidence="1" id="KW-0472">Membrane</keyword>
<name>A0A0D1BWJ5_CLOBO</name>
<accession>A0A0D1BWJ5</accession>
<keyword evidence="1" id="KW-1133">Transmembrane helix</keyword>
<keyword evidence="1" id="KW-0812">Transmembrane</keyword>
<organism evidence="3 4">
    <name type="scientific">Clostridium botulinum B2 450</name>
    <dbReference type="NCBI Taxonomy" id="1379739"/>
    <lineage>
        <taxon>Bacteria</taxon>
        <taxon>Bacillati</taxon>
        <taxon>Bacillota</taxon>
        <taxon>Clostridia</taxon>
        <taxon>Eubacteriales</taxon>
        <taxon>Clostridiaceae</taxon>
        <taxon>Clostridium</taxon>
    </lineage>
</organism>
<dbReference type="PATRIC" id="fig|1379739.3.peg.2711"/>
<dbReference type="HOGENOM" id="CLU_173268_0_0_9"/>
<dbReference type="InterPro" id="IPR054331">
    <property type="entry name" value="LiaF_TM"/>
</dbReference>
<evidence type="ECO:0000313" key="3">
    <source>
        <dbReference type="EMBL" id="KIS24202.1"/>
    </source>
</evidence>
<dbReference type="AlphaFoldDB" id="A0A0D1BWJ5"/>
<feature type="transmembrane region" description="Helical" evidence="1">
    <location>
        <begin position="7"/>
        <end position="28"/>
    </location>
</feature>
<protein>
    <recommendedName>
        <fullName evidence="2">LiaF transmembrane domain-containing protein</fullName>
    </recommendedName>
</protein>